<evidence type="ECO:0000256" key="4">
    <source>
        <dbReference type="ARBA" id="ARBA00022840"/>
    </source>
</evidence>
<feature type="domain" description="AAA+ ATPase" evidence="6">
    <location>
        <begin position="30"/>
        <end position="172"/>
    </location>
</feature>
<dbReference type="InterPro" id="IPR003959">
    <property type="entry name" value="ATPase_AAA_core"/>
</dbReference>
<dbReference type="PROSITE" id="PS00674">
    <property type="entry name" value="AAA"/>
    <property type="match status" value="1"/>
</dbReference>
<evidence type="ECO:0000256" key="2">
    <source>
        <dbReference type="ARBA" id="ARBA00022490"/>
    </source>
</evidence>
<accession>A0A978UPQ2</accession>
<dbReference type="FunFam" id="3.40.50.300:FF:000567">
    <property type="entry name" value="ATPase, AAA family protein"/>
    <property type="match status" value="1"/>
</dbReference>
<dbReference type="InterPro" id="IPR041569">
    <property type="entry name" value="AAA_lid_3"/>
</dbReference>
<dbReference type="AlphaFoldDB" id="A0A978UPQ2"/>
<dbReference type="SUPFAM" id="SSF52540">
    <property type="entry name" value="P-loop containing nucleoside triphosphate hydrolases"/>
    <property type="match status" value="2"/>
</dbReference>
<dbReference type="Gene3D" id="1.10.8.60">
    <property type="match status" value="2"/>
</dbReference>
<dbReference type="Proteomes" id="UP000813462">
    <property type="component" value="Unassembled WGS sequence"/>
</dbReference>
<name>A0A978UPQ2_ZIZJJ</name>
<evidence type="ECO:0000256" key="3">
    <source>
        <dbReference type="ARBA" id="ARBA00022741"/>
    </source>
</evidence>
<dbReference type="InterPro" id="IPR003593">
    <property type="entry name" value="AAA+_ATPase"/>
</dbReference>
<dbReference type="GO" id="GO:0005737">
    <property type="term" value="C:cytoplasm"/>
    <property type="evidence" value="ECO:0007669"/>
    <property type="project" value="UniProtKB-SubCell"/>
</dbReference>
<comment type="subcellular location">
    <subcellularLocation>
        <location evidence="1">Cytoplasm</location>
    </subcellularLocation>
</comment>
<keyword evidence="4 5" id="KW-0067">ATP-binding</keyword>
<keyword evidence="2" id="KW-0963">Cytoplasm</keyword>
<reference evidence="7" key="1">
    <citation type="journal article" date="2021" name="Front. Plant Sci.">
        <title>Chromosome-Scale Genome Assembly for Chinese Sour Jujube and Insights Into Its Genome Evolution and Domestication Signature.</title>
        <authorList>
            <person name="Shen L.-Y."/>
            <person name="Luo H."/>
            <person name="Wang X.-L."/>
            <person name="Wang X.-M."/>
            <person name="Qiu X.-J."/>
            <person name="Liu H."/>
            <person name="Zhou S.-S."/>
            <person name="Jia K.-H."/>
            <person name="Nie S."/>
            <person name="Bao Y.-T."/>
            <person name="Zhang R.-G."/>
            <person name="Yun Q.-Z."/>
            <person name="Chai Y.-H."/>
            <person name="Lu J.-Y."/>
            <person name="Li Y."/>
            <person name="Zhao S.-W."/>
            <person name="Mao J.-F."/>
            <person name="Jia S.-G."/>
            <person name="Mao Y.-M."/>
        </authorList>
    </citation>
    <scope>NUCLEOTIDE SEQUENCE</scope>
    <source>
        <strain evidence="7">AT0</strain>
        <tissue evidence="7">Leaf</tissue>
    </source>
</reference>
<dbReference type="Pfam" id="PF17862">
    <property type="entry name" value="AAA_lid_3"/>
    <property type="match status" value="1"/>
</dbReference>
<proteinExistence type="inferred from homology"/>
<evidence type="ECO:0000259" key="6">
    <source>
        <dbReference type="SMART" id="SM00382"/>
    </source>
</evidence>
<dbReference type="Gene3D" id="3.40.50.300">
    <property type="entry name" value="P-loop containing nucleotide triphosphate hydrolases"/>
    <property type="match status" value="2"/>
</dbReference>
<comment type="similarity">
    <text evidence="5">Belongs to the AAA ATPase family.</text>
</comment>
<keyword evidence="3 5" id="KW-0547">Nucleotide-binding</keyword>
<dbReference type="PANTHER" id="PTHR48470">
    <property type="entry name" value="CELL DIVISION CONTROL PROTEIN 48 C ISOFORM 1"/>
    <property type="match status" value="1"/>
</dbReference>
<evidence type="ECO:0000256" key="5">
    <source>
        <dbReference type="RuleBase" id="RU003651"/>
    </source>
</evidence>
<dbReference type="InterPro" id="IPR027417">
    <property type="entry name" value="P-loop_NTPase"/>
</dbReference>
<feature type="domain" description="AAA+ ATPase" evidence="6">
    <location>
        <begin position="329"/>
        <end position="465"/>
    </location>
</feature>
<dbReference type="InterPro" id="IPR055278">
    <property type="entry name" value="CDC48c"/>
</dbReference>
<evidence type="ECO:0000313" key="8">
    <source>
        <dbReference type="Proteomes" id="UP000813462"/>
    </source>
</evidence>
<gene>
    <name evidence="7" type="ORF">FEM48_Zijuj10G0173600</name>
</gene>
<evidence type="ECO:0000256" key="1">
    <source>
        <dbReference type="ARBA" id="ARBA00004496"/>
    </source>
</evidence>
<protein>
    <recommendedName>
        <fullName evidence="6">AAA+ ATPase domain-containing protein</fullName>
    </recommendedName>
</protein>
<dbReference type="PANTHER" id="PTHR48470:SF1">
    <property type="entry name" value="CELL DIVISION CONTROL PROTEIN 48 C ISOFORM 1"/>
    <property type="match status" value="1"/>
</dbReference>
<dbReference type="SMART" id="SM00382">
    <property type="entry name" value="AAA"/>
    <property type="match status" value="2"/>
</dbReference>
<dbReference type="GO" id="GO:0016887">
    <property type="term" value="F:ATP hydrolysis activity"/>
    <property type="evidence" value="ECO:0007669"/>
    <property type="project" value="InterPro"/>
</dbReference>
<dbReference type="GO" id="GO:0005524">
    <property type="term" value="F:ATP binding"/>
    <property type="evidence" value="ECO:0007669"/>
    <property type="project" value="UniProtKB-KW"/>
</dbReference>
<organism evidence="7 8">
    <name type="scientific">Ziziphus jujuba var. spinosa</name>
    <dbReference type="NCBI Taxonomy" id="714518"/>
    <lineage>
        <taxon>Eukaryota</taxon>
        <taxon>Viridiplantae</taxon>
        <taxon>Streptophyta</taxon>
        <taxon>Embryophyta</taxon>
        <taxon>Tracheophyta</taxon>
        <taxon>Spermatophyta</taxon>
        <taxon>Magnoliopsida</taxon>
        <taxon>eudicotyledons</taxon>
        <taxon>Gunneridae</taxon>
        <taxon>Pentapetalae</taxon>
        <taxon>rosids</taxon>
        <taxon>fabids</taxon>
        <taxon>Rosales</taxon>
        <taxon>Rhamnaceae</taxon>
        <taxon>Paliureae</taxon>
        <taxon>Ziziphus</taxon>
    </lineage>
</organism>
<evidence type="ECO:0000313" key="7">
    <source>
        <dbReference type="EMBL" id="KAH7516804.1"/>
    </source>
</evidence>
<dbReference type="EMBL" id="JAEACU010000010">
    <property type="protein sequence ID" value="KAH7516804.1"/>
    <property type="molecule type" value="Genomic_DNA"/>
</dbReference>
<dbReference type="Pfam" id="PF00004">
    <property type="entry name" value="AAA"/>
    <property type="match status" value="2"/>
</dbReference>
<sequence>MKELLMEVEDTVIVPLLKHRKLVDKGIELRMGNILFHGPPGCGKTTLAHAIANESSLPLYKLSPSDIGGPQEEILQKHFSKAYKTAPSIIFIDEIDAIASKRDNLQLQSDRRIVTQLMSCMDECHRHSLLPTSHEDSCYVLVIGATNRPHALEPAVRRPGRFEKEILLGVPDENARFDILSRKLKLPPHHHQASSSLDILKIARSTPGFVPTDFDALISQANSIALRRAINIRKPRESRNFSEDDGHKLWKETWLDDAIDNLNLTMTDVEAITKVQPSSKKEGSCEIPNDKWEDIGGLHDIRQELERSLINCIKYPEHSKAILFLDLAIETGFLLFGPKGCGKTSIAKAVANEARANFIYIQGPELLDKYVGESERAIRTLFSRARTCSPCIIFFDEMDGLTEKREFQKGRVVQQLVTQLLTELDGINKRDGVFVIGATNRIDHIDEAFLRPGRFCKRLYVPLPGPDERGMILKALGKERPIDPTVNLIDIAKMEACENFNGADLYHLMREATLAALDEAIANSSTSDTSQRTVKVKHCEQVVTKISPSVKKSCSGGWLRGSWRVTCKETQQRDIRNEEVFHH</sequence>
<dbReference type="InterPro" id="IPR003960">
    <property type="entry name" value="ATPase_AAA_CS"/>
</dbReference>
<comment type="caution">
    <text evidence="7">The sequence shown here is derived from an EMBL/GenBank/DDBJ whole genome shotgun (WGS) entry which is preliminary data.</text>
</comment>